<gene>
    <name evidence="2" type="ORF">HZH68_006068</name>
</gene>
<comment type="caution">
    <text evidence="2">The sequence shown here is derived from an EMBL/GenBank/DDBJ whole genome shotgun (WGS) entry which is preliminary data.</text>
</comment>
<sequence length="91" mass="10723">MHLQTDKFVLISEIWSKFIDNSQHCYKSGAHVTMDEQIFSIKAKCRFMQYVPNKPDKYGIKAWLVSVITTKYLINGFPYLRNDENRIFNSA</sequence>
<dbReference type="Pfam" id="PF13843">
    <property type="entry name" value="DDE_Tnp_1_7"/>
    <property type="match status" value="1"/>
</dbReference>
<organism evidence="2 3">
    <name type="scientific">Vespula germanica</name>
    <name type="common">German yellow jacket</name>
    <name type="synonym">Paravespula germanica</name>
    <dbReference type="NCBI Taxonomy" id="30212"/>
    <lineage>
        <taxon>Eukaryota</taxon>
        <taxon>Metazoa</taxon>
        <taxon>Ecdysozoa</taxon>
        <taxon>Arthropoda</taxon>
        <taxon>Hexapoda</taxon>
        <taxon>Insecta</taxon>
        <taxon>Pterygota</taxon>
        <taxon>Neoptera</taxon>
        <taxon>Endopterygota</taxon>
        <taxon>Hymenoptera</taxon>
        <taxon>Apocrita</taxon>
        <taxon>Aculeata</taxon>
        <taxon>Vespoidea</taxon>
        <taxon>Vespidae</taxon>
        <taxon>Vespinae</taxon>
        <taxon>Vespula</taxon>
    </lineage>
</organism>
<feature type="domain" description="PiggyBac transposable element-derived protein" evidence="1">
    <location>
        <begin position="4"/>
        <end position="85"/>
    </location>
</feature>
<protein>
    <recommendedName>
        <fullName evidence="1">PiggyBac transposable element-derived protein domain-containing protein</fullName>
    </recommendedName>
</protein>
<accession>A0A834KEC1</accession>
<evidence type="ECO:0000313" key="2">
    <source>
        <dbReference type="EMBL" id="KAF7403274.1"/>
    </source>
</evidence>
<dbReference type="EMBL" id="JACSDZ010000005">
    <property type="protein sequence ID" value="KAF7403274.1"/>
    <property type="molecule type" value="Genomic_DNA"/>
</dbReference>
<dbReference type="PANTHER" id="PTHR46599">
    <property type="entry name" value="PIGGYBAC TRANSPOSABLE ELEMENT-DERIVED PROTEIN 4"/>
    <property type="match status" value="1"/>
</dbReference>
<dbReference type="InterPro" id="IPR029526">
    <property type="entry name" value="PGBD"/>
</dbReference>
<dbReference type="PANTHER" id="PTHR46599:SF6">
    <property type="entry name" value="DUAL SPECIFICITY PHOSPHATASE 26"/>
    <property type="match status" value="1"/>
</dbReference>
<keyword evidence="3" id="KW-1185">Reference proteome</keyword>
<name>A0A834KEC1_VESGE</name>
<dbReference type="AlphaFoldDB" id="A0A834KEC1"/>
<dbReference type="Proteomes" id="UP000617340">
    <property type="component" value="Unassembled WGS sequence"/>
</dbReference>
<reference evidence="2" key="1">
    <citation type="journal article" date="2020" name="G3 (Bethesda)">
        <title>High-Quality Assemblies for Three Invasive Social Wasps from the &lt;i&gt;Vespula&lt;/i&gt; Genus.</title>
        <authorList>
            <person name="Harrop T.W.R."/>
            <person name="Guhlin J."/>
            <person name="McLaughlin G.M."/>
            <person name="Permina E."/>
            <person name="Stockwell P."/>
            <person name="Gilligan J."/>
            <person name="Le Lec M.F."/>
            <person name="Gruber M.A.M."/>
            <person name="Quinn O."/>
            <person name="Lovegrove M."/>
            <person name="Duncan E.J."/>
            <person name="Remnant E.J."/>
            <person name="Van Eeckhoven J."/>
            <person name="Graham B."/>
            <person name="Knapp R.A."/>
            <person name="Langford K.W."/>
            <person name="Kronenberg Z."/>
            <person name="Press M.O."/>
            <person name="Eacker S.M."/>
            <person name="Wilson-Rankin E.E."/>
            <person name="Purcell J."/>
            <person name="Lester P.J."/>
            <person name="Dearden P.K."/>
        </authorList>
    </citation>
    <scope>NUCLEOTIDE SEQUENCE</scope>
    <source>
        <strain evidence="2">Linc-1</strain>
    </source>
</reference>
<proteinExistence type="predicted"/>
<evidence type="ECO:0000259" key="1">
    <source>
        <dbReference type="Pfam" id="PF13843"/>
    </source>
</evidence>
<evidence type="ECO:0000313" key="3">
    <source>
        <dbReference type="Proteomes" id="UP000617340"/>
    </source>
</evidence>